<dbReference type="Pfam" id="PF13181">
    <property type="entry name" value="TPR_8"/>
    <property type="match status" value="1"/>
</dbReference>
<accession>A0ABT5S8Z5</accession>
<comment type="caution">
    <text evidence="2">The sequence shown here is derived from an EMBL/GenBank/DDBJ whole genome shotgun (WGS) entry which is preliminary data.</text>
</comment>
<dbReference type="Pfam" id="PF13432">
    <property type="entry name" value="TPR_16"/>
    <property type="match status" value="1"/>
</dbReference>
<gene>
    <name evidence="2" type="ORF">N5A56_009265</name>
</gene>
<dbReference type="SMART" id="SM00028">
    <property type="entry name" value="TPR"/>
    <property type="match status" value="9"/>
</dbReference>
<evidence type="ECO:0000256" key="1">
    <source>
        <dbReference type="PROSITE-ProRule" id="PRU00339"/>
    </source>
</evidence>
<dbReference type="SUPFAM" id="SSF48452">
    <property type="entry name" value="TPR-like"/>
    <property type="match status" value="3"/>
</dbReference>
<organism evidence="2 3">
    <name type="scientific">Polaribacter ponticola</name>
    <dbReference type="NCBI Taxonomy" id="2978475"/>
    <lineage>
        <taxon>Bacteria</taxon>
        <taxon>Pseudomonadati</taxon>
        <taxon>Bacteroidota</taxon>
        <taxon>Flavobacteriia</taxon>
        <taxon>Flavobacteriales</taxon>
        <taxon>Flavobacteriaceae</taxon>
    </lineage>
</organism>
<name>A0ABT5S8Z5_9FLAO</name>
<dbReference type="RefSeq" id="WP_265725200.1">
    <property type="nucleotide sequence ID" value="NZ_JAOSLC020000003.1"/>
</dbReference>
<dbReference type="Proteomes" id="UP001151478">
    <property type="component" value="Unassembled WGS sequence"/>
</dbReference>
<keyword evidence="3" id="KW-1185">Reference proteome</keyword>
<dbReference type="PANTHER" id="PTHR12558">
    <property type="entry name" value="CELL DIVISION CYCLE 16,23,27"/>
    <property type="match status" value="1"/>
</dbReference>
<feature type="repeat" description="TPR" evidence="1">
    <location>
        <begin position="292"/>
        <end position="325"/>
    </location>
</feature>
<reference evidence="2" key="1">
    <citation type="submission" date="2023-02" db="EMBL/GenBank/DDBJ databases">
        <title>Polaribacter ponticola sp. nov., isolated from seawater.</title>
        <authorList>
            <person name="Baek J.H."/>
            <person name="Kim J.M."/>
            <person name="Choi D.G."/>
            <person name="Jeon C.O."/>
        </authorList>
    </citation>
    <scope>NUCLEOTIDE SEQUENCE</scope>
    <source>
        <strain evidence="2">MSW5</strain>
    </source>
</reference>
<sequence length="456" mass="53607">MPLTKFESMLKTNSIYFFDLVEFEEIIIHYIDAGKHSLAKKAVKLGLEQHSQSVDLKLLRVELYIFENELDKASSLLKRVERLEPNNDEVFIQKATISSKTGNHKEAIIHLQKALTFTDDKVDIWSFMGMEFLYLDNFENARLNFAKCVEVDFEDYSSLYNIVYCFDMEKKHEAAIIYLNNYIDRNPYCEVAWHQLGRQHFILEMYEEALVSFDYAVLIDESFIGGYLEKAKTLEALERYQEAIDNYLITLELDDPTAFAYVRIGECYERIEKYEAAVSYYKKAVHEDPLLDRGWILLTNLFFNEENYEKASYYISKALKIDEDNSAYWRRYSEIKLKLNFFEEAVSGFENCLALNDDSLEIYIGLTDVLSFLGEFNDAVKILYKAQKTYKNLAEIEYRLAGLFFILNKEKYGFNHLISGMKIDYNYHVVLKEIYPTVLDSQKVQKILVDYKKANE</sequence>
<evidence type="ECO:0000313" key="3">
    <source>
        <dbReference type="Proteomes" id="UP001151478"/>
    </source>
</evidence>
<proteinExistence type="predicted"/>
<dbReference type="PANTHER" id="PTHR12558:SF13">
    <property type="entry name" value="CELL DIVISION CYCLE PROTEIN 27 HOMOLOG"/>
    <property type="match status" value="1"/>
</dbReference>
<dbReference type="InterPro" id="IPR011990">
    <property type="entry name" value="TPR-like_helical_dom_sf"/>
</dbReference>
<keyword evidence="1" id="KW-0802">TPR repeat</keyword>
<feature type="repeat" description="TPR" evidence="1">
    <location>
        <begin position="258"/>
        <end position="291"/>
    </location>
</feature>
<dbReference type="EMBL" id="JAOSLC020000003">
    <property type="protein sequence ID" value="MDD7914592.1"/>
    <property type="molecule type" value="Genomic_DNA"/>
</dbReference>
<dbReference type="PROSITE" id="PS50005">
    <property type="entry name" value="TPR"/>
    <property type="match status" value="2"/>
</dbReference>
<protein>
    <submittedName>
        <fullName evidence="2">Tetratricopeptide repeat protein</fullName>
    </submittedName>
</protein>
<dbReference type="InterPro" id="IPR019734">
    <property type="entry name" value="TPR_rpt"/>
</dbReference>
<dbReference type="PROSITE" id="PS50293">
    <property type="entry name" value="TPR_REGION"/>
    <property type="match status" value="1"/>
</dbReference>
<dbReference type="Gene3D" id="1.25.40.10">
    <property type="entry name" value="Tetratricopeptide repeat domain"/>
    <property type="match status" value="1"/>
</dbReference>
<evidence type="ECO:0000313" key="2">
    <source>
        <dbReference type="EMBL" id="MDD7914592.1"/>
    </source>
</evidence>